<feature type="region of interest" description="Disordered" evidence="1">
    <location>
        <begin position="98"/>
        <end position="125"/>
    </location>
</feature>
<dbReference type="AlphaFoldDB" id="A0A9P6FQ23"/>
<comment type="caution">
    <text evidence="2">The sequence shown here is derived from an EMBL/GenBank/DDBJ whole genome shotgun (WGS) entry which is preliminary data.</text>
</comment>
<dbReference type="OrthoDB" id="10612851at2759"/>
<dbReference type="EMBL" id="JAABOA010002509">
    <property type="protein sequence ID" value="KAF9579768.1"/>
    <property type="molecule type" value="Genomic_DNA"/>
</dbReference>
<evidence type="ECO:0000256" key="1">
    <source>
        <dbReference type="SAM" id="MobiDB-lite"/>
    </source>
</evidence>
<evidence type="ECO:0000313" key="3">
    <source>
        <dbReference type="Proteomes" id="UP000780801"/>
    </source>
</evidence>
<proteinExistence type="predicted"/>
<reference evidence="2" key="1">
    <citation type="journal article" date="2020" name="Fungal Divers.">
        <title>Resolving the Mortierellaceae phylogeny through synthesis of multi-gene phylogenetics and phylogenomics.</title>
        <authorList>
            <person name="Vandepol N."/>
            <person name="Liber J."/>
            <person name="Desiro A."/>
            <person name="Na H."/>
            <person name="Kennedy M."/>
            <person name="Barry K."/>
            <person name="Grigoriev I.V."/>
            <person name="Miller A.N."/>
            <person name="O'Donnell K."/>
            <person name="Stajich J.E."/>
            <person name="Bonito G."/>
        </authorList>
    </citation>
    <scope>NUCLEOTIDE SEQUENCE</scope>
    <source>
        <strain evidence="2">KOD1015</strain>
    </source>
</reference>
<gene>
    <name evidence="2" type="ORF">BGW38_003843</name>
</gene>
<name>A0A9P6FQ23_9FUNG</name>
<accession>A0A9P6FQ23</accession>
<feature type="compositionally biased region" description="Basic and acidic residues" evidence="1">
    <location>
        <begin position="98"/>
        <end position="111"/>
    </location>
</feature>
<keyword evidence="3" id="KW-1185">Reference proteome</keyword>
<evidence type="ECO:0000313" key="2">
    <source>
        <dbReference type="EMBL" id="KAF9579768.1"/>
    </source>
</evidence>
<organism evidence="2 3">
    <name type="scientific">Lunasporangiospora selenospora</name>
    <dbReference type="NCBI Taxonomy" id="979761"/>
    <lineage>
        <taxon>Eukaryota</taxon>
        <taxon>Fungi</taxon>
        <taxon>Fungi incertae sedis</taxon>
        <taxon>Mucoromycota</taxon>
        <taxon>Mortierellomycotina</taxon>
        <taxon>Mortierellomycetes</taxon>
        <taxon>Mortierellales</taxon>
        <taxon>Mortierellaceae</taxon>
        <taxon>Lunasporangiospora</taxon>
    </lineage>
</organism>
<dbReference type="Proteomes" id="UP000780801">
    <property type="component" value="Unassembled WGS sequence"/>
</dbReference>
<protein>
    <submittedName>
        <fullName evidence="2">Uncharacterized protein</fullName>
    </submittedName>
</protein>
<sequence>MSEKQGSHLVSRVRRTYSFVYKKGTGQGTLDGVDLDEQAEKLCPHFAELKDVFDNTTTFKIKFTTRAIIKIPLWTIMVLLDHVEHGIATQDVKSEELLSEAHDNEDAKGRSSNEPSSKKQMVVDKKAQSIQRFTGQLLDFVTKADNSEVSRLLSQIELLENKLDSIREEHKK</sequence>